<evidence type="ECO:0000256" key="2">
    <source>
        <dbReference type="ARBA" id="ARBA00022737"/>
    </source>
</evidence>
<sequence length="447" mass="52889">MNSNDLLNVALRRVLGKICSAAERPVIHLPQFLMLPWELLDLILNYLRLDRIWLLTLSQNTLIKYLALKQLFNTVSLSYSCLPKDFLNTLRIQYKDLDKFGSRIYQFTKNITFEFSSPFTYNIFQNLKRFLLKKKNLNSFSLVIGREFSDLSLINSLLMVMLIENSNCLSSFSFRYETKNELFYEFWAFDYLKSCTQLKNVKFSIIFGFKDTHFLSSENLFNQLSGQFHFYFDNLNLNISHLTLSKLELWSNLTLLPTYYEILFYQVNKFLNLKYLNLSHNKIYNVKYLSKNLIHINHLNLSYNEIYSIDHLSHLINLKCLNLGHNHISKIENLSALINLKTVNLSLNQITKIEQLSNLTNLIVLNLNSNKIDIIENLDYLTNLEYLNLSYNKINEIKQLPDLKNLKQFYLNNNMLTTNTKNYIIEKFSNISTLQLDSKVFQYTYYN</sequence>
<dbReference type="PANTHER" id="PTHR15454">
    <property type="entry name" value="NISCHARIN RELATED"/>
    <property type="match status" value="1"/>
</dbReference>
<keyword evidence="1" id="KW-0433">Leucine-rich repeat</keyword>
<dbReference type="SUPFAM" id="SSF52058">
    <property type="entry name" value="L domain-like"/>
    <property type="match status" value="1"/>
</dbReference>
<dbReference type="Pfam" id="PF13516">
    <property type="entry name" value="LRR_6"/>
    <property type="match status" value="1"/>
</dbReference>
<dbReference type="Gene3D" id="3.80.10.10">
    <property type="entry name" value="Ribonuclease Inhibitor"/>
    <property type="match status" value="2"/>
</dbReference>
<dbReference type="SMART" id="SM00369">
    <property type="entry name" value="LRR_TYP"/>
    <property type="match status" value="4"/>
</dbReference>
<dbReference type="Pfam" id="PF13855">
    <property type="entry name" value="LRR_8"/>
    <property type="match status" value="1"/>
</dbReference>
<dbReference type="EMBL" id="KV454476">
    <property type="protein sequence ID" value="ODV63066.1"/>
    <property type="molecule type" value="Genomic_DNA"/>
</dbReference>
<dbReference type="InterPro" id="IPR032675">
    <property type="entry name" value="LRR_dom_sf"/>
</dbReference>
<dbReference type="GeneID" id="30962599"/>
<dbReference type="Proteomes" id="UP000095038">
    <property type="component" value="Unassembled WGS sequence"/>
</dbReference>
<evidence type="ECO:0000313" key="4">
    <source>
        <dbReference type="Proteomes" id="UP000095038"/>
    </source>
</evidence>
<dbReference type="STRING" id="1344418.A0A1D2VN87"/>
<evidence type="ECO:0000256" key="1">
    <source>
        <dbReference type="ARBA" id="ARBA00022614"/>
    </source>
</evidence>
<accession>A0A1D2VN87</accession>
<dbReference type="AlphaFoldDB" id="A0A1D2VN87"/>
<dbReference type="InterPro" id="IPR003591">
    <property type="entry name" value="Leu-rich_rpt_typical-subtyp"/>
</dbReference>
<evidence type="ECO:0000313" key="3">
    <source>
        <dbReference type="EMBL" id="ODV63066.1"/>
    </source>
</evidence>
<dbReference type="GO" id="GO:0005737">
    <property type="term" value="C:cytoplasm"/>
    <property type="evidence" value="ECO:0007669"/>
    <property type="project" value="TreeGrafter"/>
</dbReference>
<keyword evidence="4" id="KW-1185">Reference proteome</keyword>
<dbReference type="InParanoid" id="A0A1D2VN87"/>
<dbReference type="InterPro" id="IPR001611">
    <property type="entry name" value="Leu-rich_rpt"/>
</dbReference>
<dbReference type="PANTHER" id="PTHR15454:SF56">
    <property type="entry name" value="PROTEIN PHOSPHATASE 1 REGULATORY SUBUNIT 7-RELATED"/>
    <property type="match status" value="1"/>
</dbReference>
<dbReference type="PROSITE" id="PS51450">
    <property type="entry name" value="LRR"/>
    <property type="match status" value="6"/>
</dbReference>
<dbReference type="RefSeq" id="XP_020049373.1">
    <property type="nucleotide sequence ID" value="XM_020188963.1"/>
</dbReference>
<organism evidence="3 4">
    <name type="scientific">Ascoidea rubescens DSM 1968</name>
    <dbReference type="NCBI Taxonomy" id="1344418"/>
    <lineage>
        <taxon>Eukaryota</taxon>
        <taxon>Fungi</taxon>
        <taxon>Dikarya</taxon>
        <taxon>Ascomycota</taxon>
        <taxon>Saccharomycotina</taxon>
        <taxon>Saccharomycetes</taxon>
        <taxon>Ascoideaceae</taxon>
        <taxon>Ascoidea</taxon>
    </lineage>
</organism>
<name>A0A1D2VN87_9ASCO</name>
<proteinExistence type="predicted"/>
<dbReference type="SMART" id="SM00365">
    <property type="entry name" value="LRR_SD22"/>
    <property type="match status" value="6"/>
</dbReference>
<dbReference type="OrthoDB" id="7451790at2759"/>
<keyword evidence="2" id="KW-0677">Repeat</keyword>
<protein>
    <submittedName>
        <fullName evidence="3">L domain-like protein</fullName>
    </submittedName>
</protein>
<gene>
    <name evidence="3" type="ORF">ASCRUDRAFT_126912</name>
</gene>
<dbReference type="PRINTS" id="PR00019">
    <property type="entry name" value="LEURICHRPT"/>
</dbReference>
<reference evidence="4" key="1">
    <citation type="submission" date="2016-05" db="EMBL/GenBank/DDBJ databases">
        <title>Comparative genomics of biotechnologically important yeasts.</title>
        <authorList>
            <consortium name="DOE Joint Genome Institute"/>
            <person name="Riley R."/>
            <person name="Haridas S."/>
            <person name="Wolfe K.H."/>
            <person name="Lopes M.R."/>
            <person name="Hittinger C.T."/>
            <person name="Goker M."/>
            <person name="Salamov A."/>
            <person name="Wisecaver J."/>
            <person name="Long T.M."/>
            <person name="Aerts A.L."/>
            <person name="Barry K."/>
            <person name="Choi C."/>
            <person name="Clum A."/>
            <person name="Coughlan A.Y."/>
            <person name="Deshpande S."/>
            <person name="Douglass A.P."/>
            <person name="Hanson S.J."/>
            <person name="Klenk H.-P."/>
            <person name="Labutti K."/>
            <person name="Lapidus A."/>
            <person name="Lindquist E."/>
            <person name="Lipzen A."/>
            <person name="Meier-Kolthoff J.P."/>
            <person name="Ohm R.A."/>
            <person name="Otillar R.P."/>
            <person name="Pangilinan J."/>
            <person name="Peng Y."/>
            <person name="Rokas A."/>
            <person name="Rosa C.A."/>
            <person name="Scheuner C."/>
            <person name="Sibirny A.A."/>
            <person name="Slot J.C."/>
            <person name="Stielow J.B."/>
            <person name="Sun H."/>
            <person name="Kurtzman C.P."/>
            <person name="Blackwell M."/>
            <person name="Grigoriev I.V."/>
            <person name="Jeffries T.W."/>
        </authorList>
    </citation>
    <scope>NUCLEOTIDE SEQUENCE [LARGE SCALE GENOMIC DNA]</scope>
    <source>
        <strain evidence="4">DSM 1968</strain>
    </source>
</reference>